<feature type="domain" description="DNA-directed DNA polymerase family A palm" evidence="19">
    <location>
        <begin position="703"/>
        <end position="903"/>
    </location>
</feature>
<keyword evidence="8 16" id="KW-0227">DNA damage</keyword>
<dbReference type="NCBIfam" id="NF004397">
    <property type="entry name" value="PRK05755.1"/>
    <property type="match status" value="1"/>
</dbReference>
<dbReference type="EC" id="2.7.7.7" evidence="2 15"/>
<dbReference type="PANTHER" id="PTHR10133:SF27">
    <property type="entry name" value="DNA POLYMERASE NU"/>
    <property type="match status" value="1"/>
</dbReference>
<dbReference type="Gene3D" id="3.40.50.1010">
    <property type="entry name" value="5'-nuclease"/>
    <property type="match status" value="1"/>
</dbReference>
<proteinExistence type="inferred from homology"/>
<evidence type="ECO:0000256" key="3">
    <source>
        <dbReference type="ARBA" id="ARBA00020311"/>
    </source>
</evidence>
<comment type="catalytic activity">
    <reaction evidence="14 16">
        <text>DNA(n) + a 2'-deoxyribonucleoside 5'-triphosphate = DNA(n+1) + diphosphate</text>
        <dbReference type="Rhea" id="RHEA:22508"/>
        <dbReference type="Rhea" id="RHEA-COMP:17339"/>
        <dbReference type="Rhea" id="RHEA-COMP:17340"/>
        <dbReference type="ChEBI" id="CHEBI:33019"/>
        <dbReference type="ChEBI" id="CHEBI:61560"/>
        <dbReference type="ChEBI" id="CHEBI:173112"/>
        <dbReference type="EC" id="2.7.7.7"/>
    </reaction>
</comment>
<dbReference type="InterPro" id="IPR043502">
    <property type="entry name" value="DNA/RNA_pol_sf"/>
</dbReference>
<sequence length="939" mass="105893">MPSSSRPLLLLIDGHSLAFRAYYAFAKGRDGGLKTRSGIPTSICFGFLNSLFEVLEKEHPQALAIAFDRAEATFRHDADVNYKANRQETPEDFIQDLHNLQQILAALQVCIATCAGYEADDVLATLAERGSEAGYQVKILTGDRDLFQLVDTEKAISILYLAGGSQKRDTAANEFHPPQVKEKMGVHPHQIVDYKALCGDPSDNIPGVKGIGDKTAVKLLQEYGTLDEIYASLDRIKGAMQKKLREGKDNAYHSQFLAQITAQVPLELTLEECHLQGFAPQPLAELFQTLELEKFSRKFDYFQALLGGKVEEVREIEPESTDPELDFWTAAETEAAQAEKQLPFTPIIIDTEQKLTDLIEKLKTCQNPQLPVAWDTETTALEPRDAELVGLGCCFQQDQTLTVAYIPLNHKRGQNLDQNYTLELLRPLLEDPAYPKVLQNAKFDRLILKNQGINLQGVVLDTLLASYVLNPDSNHGLSALALQELGIDSQSYEQLVPKGKTIADIDISLVAQYCGMDAYVTFQLVPIFAEKLSQIPKLQQLLKEVELPLEPILAQMEWTGICIDTDYLKTLSEELTDKLKTIEAQAYEAAGEEFNLRSPKQVSTLLFDTLKLPKVRKTKTGYSTDAATLEKLQANHPTKVVEAILDYRTLDKLNSTYVDALPKLVHPQTQRVHTDFNQAVTSTGRLSSSHPNLQNIPIRTEFSRQIRKAFIPQSGWTLVSADYSQIELRILAHLSEDPTLVEAYNNYHDIHKVTAQLLFNRQEITPEERRLGKVINFGVVYGMGAQRFAREMGVSTAEGKAFIDRFYDQYPKVFEYLEDTKQRAMKEGFVETIWGRRRYFEFQQSAKRKDELLRAAANAPIQGSSADLIKMAMVQLDQVLRPYQARMLLQVHDELVLEMPPEEWEELAEKIKETMENVVALKIPLAVEIHQGKSWMEAK</sequence>
<evidence type="ECO:0000256" key="4">
    <source>
        <dbReference type="ARBA" id="ARBA00022679"/>
    </source>
</evidence>
<keyword evidence="11 16" id="KW-0239">DNA-directed DNA polymerase</keyword>
<dbReference type="InterPro" id="IPR002421">
    <property type="entry name" value="5-3_exonuclease"/>
</dbReference>
<dbReference type="SMART" id="SM00482">
    <property type="entry name" value="POLAc"/>
    <property type="match status" value="1"/>
</dbReference>
<evidence type="ECO:0000256" key="14">
    <source>
        <dbReference type="ARBA" id="ARBA00049244"/>
    </source>
</evidence>
<evidence type="ECO:0000256" key="6">
    <source>
        <dbReference type="ARBA" id="ARBA00022705"/>
    </source>
</evidence>
<keyword evidence="9 16" id="KW-0378">Hydrolase</keyword>
<evidence type="ECO:0000256" key="11">
    <source>
        <dbReference type="ARBA" id="ARBA00022932"/>
    </source>
</evidence>
<dbReference type="InterPro" id="IPR012337">
    <property type="entry name" value="RNaseH-like_sf"/>
</dbReference>
<dbReference type="Gene3D" id="1.20.1060.10">
    <property type="entry name" value="Taq DNA Polymerase, Chain T, domain 4"/>
    <property type="match status" value="1"/>
</dbReference>
<dbReference type="Pfam" id="PF01612">
    <property type="entry name" value="DNA_pol_A_exo1"/>
    <property type="match status" value="1"/>
</dbReference>
<dbReference type="CDD" id="cd08637">
    <property type="entry name" value="DNA_pol_A_pol_I_C"/>
    <property type="match status" value="1"/>
</dbReference>
<gene>
    <name evidence="16 20" type="primary">polA</name>
    <name evidence="20" type="ORF">PMG25_03580</name>
</gene>
<evidence type="ECO:0000259" key="18">
    <source>
        <dbReference type="SMART" id="SM00475"/>
    </source>
</evidence>
<evidence type="ECO:0000256" key="7">
    <source>
        <dbReference type="ARBA" id="ARBA00022722"/>
    </source>
</evidence>
<feature type="domain" description="3'-5' exonuclease" evidence="17">
    <location>
        <begin position="346"/>
        <end position="533"/>
    </location>
</feature>
<dbReference type="SMART" id="SM00474">
    <property type="entry name" value="35EXOc"/>
    <property type="match status" value="1"/>
</dbReference>
<evidence type="ECO:0000256" key="13">
    <source>
        <dbReference type="ARBA" id="ARBA00023204"/>
    </source>
</evidence>
<evidence type="ECO:0000259" key="19">
    <source>
        <dbReference type="SMART" id="SM00482"/>
    </source>
</evidence>
<dbReference type="PRINTS" id="PR00868">
    <property type="entry name" value="DNAPOLI"/>
</dbReference>
<dbReference type="CDD" id="cd09898">
    <property type="entry name" value="H3TH_53EXO"/>
    <property type="match status" value="1"/>
</dbReference>
<keyword evidence="21" id="KW-1185">Reference proteome</keyword>
<dbReference type="Gene3D" id="3.30.70.370">
    <property type="match status" value="1"/>
</dbReference>
<evidence type="ECO:0000256" key="8">
    <source>
        <dbReference type="ARBA" id="ARBA00022763"/>
    </source>
</evidence>
<dbReference type="Pfam" id="PF00476">
    <property type="entry name" value="DNA_pol_A"/>
    <property type="match status" value="1"/>
</dbReference>
<dbReference type="Pfam" id="PF01367">
    <property type="entry name" value="5_3_exonuc"/>
    <property type="match status" value="1"/>
</dbReference>
<dbReference type="RefSeq" id="WP_283765540.1">
    <property type="nucleotide sequence ID" value="NZ_JAQOSO010000013.1"/>
</dbReference>
<evidence type="ECO:0000256" key="16">
    <source>
        <dbReference type="RuleBase" id="RU004460"/>
    </source>
</evidence>
<evidence type="ECO:0000256" key="9">
    <source>
        <dbReference type="ARBA" id="ARBA00022801"/>
    </source>
</evidence>
<dbReference type="GO" id="GO:0003887">
    <property type="term" value="F:DNA-directed DNA polymerase activity"/>
    <property type="evidence" value="ECO:0007669"/>
    <property type="project" value="UniProtKB-EC"/>
</dbReference>
<comment type="caution">
    <text evidence="20">The sequence shown here is derived from an EMBL/GenBank/DDBJ whole genome shotgun (WGS) entry which is preliminary data.</text>
</comment>
<keyword evidence="7" id="KW-0540">Nuclease</keyword>
<dbReference type="Gene3D" id="1.10.150.20">
    <property type="entry name" value="5' to 3' exonuclease, C-terminal subdomain"/>
    <property type="match status" value="2"/>
</dbReference>
<keyword evidence="6 16" id="KW-0235">DNA replication</keyword>
<organism evidence="20 21">
    <name type="scientific">Roseofilum capinflatum BLCC-M114</name>
    <dbReference type="NCBI Taxonomy" id="3022440"/>
    <lineage>
        <taxon>Bacteria</taxon>
        <taxon>Bacillati</taxon>
        <taxon>Cyanobacteriota</taxon>
        <taxon>Cyanophyceae</taxon>
        <taxon>Desertifilales</taxon>
        <taxon>Desertifilaceae</taxon>
        <taxon>Roseofilum</taxon>
        <taxon>Roseofilum capinflatum</taxon>
    </lineage>
</organism>
<evidence type="ECO:0000256" key="2">
    <source>
        <dbReference type="ARBA" id="ARBA00012417"/>
    </source>
</evidence>
<keyword evidence="4 16" id="KW-0808">Transferase</keyword>
<dbReference type="InterPro" id="IPR008918">
    <property type="entry name" value="HhH2"/>
</dbReference>
<dbReference type="EMBL" id="JAQOSO010000013">
    <property type="protein sequence ID" value="MDJ1173166.1"/>
    <property type="molecule type" value="Genomic_DNA"/>
</dbReference>
<dbReference type="InterPro" id="IPR020045">
    <property type="entry name" value="DNA_polI_H3TH"/>
</dbReference>
<dbReference type="CDD" id="cd06139">
    <property type="entry name" value="DNA_polA_I_Ecoli_like_exo"/>
    <property type="match status" value="1"/>
</dbReference>
<accession>A0ABT7B3Q6</accession>
<dbReference type="InterPro" id="IPR036279">
    <property type="entry name" value="5-3_exonuclease_C_sf"/>
</dbReference>
<comment type="similarity">
    <text evidence="1 16">Belongs to the DNA polymerase type-A family.</text>
</comment>
<evidence type="ECO:0000256" key="1">
    <source>
        <dbReference type="ARBA" id="ARBA00007705"/>
    </source>
</evidence>
<protein>
    <recommendedName>
        <fullName evidence="3 15">DNA polymerase I</fullName>
        <ecNumber evidence="2 15">2.7.7.7</ecNumber>
    </recommendedName>
</protein>
<dbReference type="SUPFAM" id="SSF56672">
    <property type="entry name" value="DNA/RNA polymerases"/>
    <property type="match status" value="1"/>
</dbReference>
<dbReference type="InterPro" id="IPR002298">
    <property type="entry name" value="DNA_polymerase_A"/>
</dbReference>
<name>A0ABT7B3Q6_9CYAN</name>
<dbReference type="Proteomes" id="UP001235849">
    <property type="component" value="Unassembled WGS sequence"/>
</dbReference>
<keyword evidence="12 16" id="KW-0238">DNA-binding</keyword>
<evidence type="ECO:0000259" key="17">
    <source>
        <dbReference type="SMART" id="SM00474"/>
    </source>
</evidence>
<dbReference type="PANTHER" id="PTHR10133">
    <property type="entry name" value="DNA POLYMERASE I"/>
    <property type="match status" value="1"/>
</dbReference>
<dbReference type="InterPro" id="IPR029060">
    <property type="entry name" value="PIN-like_dom_sf"/>
</dbReference>
<dbReference type="InterPro" id="IPR001098">
    <property type="entry name" value="DNA-dir_DNA_pol_A_palm_dom"/>
</dbReference>
<keyword evidence="10 16" id="KW-0269">Exonuclease</keyword>
<dbReference type="InterPro" id="IPR036397">
    <property type="entry name" value="RNaseH_sf"/>
</dbReference>
<dbReference type="SUPFAM" id="SSF88723">
    <property type="entry name" value="PIN domain-like"/>
    <property type="match status" value="1"/>
</dbReference>
<evidence type="ECO:0000313" key="20">
    <source>
        <dbReference type="EMBL" id="MDJ1173166.1"/>
    </source>
</evidence>
<evidence type="ECO:0000256" key="10">
    <source>
        <dbReference type="ARBA" id="ARBA00022839"/>
    </source>
</evidence>
<dbReference type="InterPro" id="IPR020046">
    <property type="entry name" value="5-3_exonucl_a-hlix_arch_N"/>
</dbReference>
<evidence type="ECO:0000256" key="5">
    <source>
        <dbReference type="ARBA" id="ARBA00022695"/>
    </source>
</evidence>
<dbReference type="CDD" id="cd09859">
    <property type="entry name" value="PIN_53EXO"/>
    <property type="match status" value="1"/>
</dbReference>
<keyword evidence="13 16" id="KW-0234">DNA repair</keyword>
<dbReference type="Pfam" id="PF02739">
    <property type="entry name" value="5_3_exonuc_N"/>
    <property type="match status" value="1"/>
</dbReference>
<dbReference type="SMART" id="SM00279">
    <property type="entry name" value="HhH2"/>
    <property type="match status" value="1"/>
</dbReference>
<keyword evidence="5 16" id="KW-0548">Nucleotidyltransferase</keyword>
<evidence type="ECO:0000256" key="15">
    <source>
        <dbReference type="NCBIfam" id="TIGR00593"/>
    </source>
</evidence>
<evidence type="ECO:0000313" key="21">
    <source>
        <dbReference type="Proteomes" id="UP001235849"/>
    </source>
</evidence>
<dbReference type="SUPFAM" id="SSF47807">
    <property type="entry name" value="5' to 3' exonuclease, C-terminal subdomain"/>
    <property type="match status" value="1"/>
</dbReference>
<comment type="function">
    <text evidence="16">In addition to polymerase activity, this DNA polymerase exhibits 3'-5' and 5'-3' exonuclease activity.</text>
</comment>
<feature type="domain" description="5'-3' exonuclease" evidence="18">
    <location>
        <begin position="5"/>
        <end position="276"/>
    </location>
</feature>
<dbReference type="NCBIfam" id="TIGR00593">
    <property type="entry name" value="pola"/>
    <property type="match status" value="1"/>
</dbReference>
<evidence type="ECO:0000256" key="12">
    <source>
        <dbReference type="ARBA" id="ARBA00023125"/>
    </source>
</evidence>
<dbReference type="InterPro" id="IPR002562">
    <property type="entry name" value="3'-5'_exonuclease_dom"/>
</dbReference>
<dbReference type="SUPFAM" id="SSF53098">
    <property type="entry name" value="Ribonuclease H-like"/>
    <property type="match status" value="1"/>
</dbReference>
<dbReference type="Gene3D" id="3.30.420.10">
    <property type="entry name" value="Ribonuclease H-like superfamily/Ribonuclease H"/>
    <property type="match status" value="1"/>
</dbReference>
<dbReference type="SMART" id="SM00475">
    <property type="entry name" value="53EXOc"/>
    <property type="match status" value="1"/>
</dbReference>
<dbReference type="InterPro" id="IPR018320">
    <property type="entry name" value="DNA_polymerase_1"/>
</dbReference>
<reference evidence="20 21" key="1">
    <citation type="submission" date="2023-01" db="EMBL/GenBank/DDBJ databases">
        <title>Novel diversity within Roseofilum (Cyanobacteria; Desertifilaceae) from marine benthic mats with descriptions of four novel species.</title>
        <authorList>
            <person name="Wang Y."/>
            <person name="Berthold D.E."/>
            <person name="Hu J."/>
            <person name="Lefler F.W."/>
            <person name="Laughinghouse H.D. IV."/>
        </authorList>
    </citation>
    <scope>NUCLEOTIDE SEQUENCE [LARGE SCALE GENOMIC DNA]</scope>
    <source>
        <strain evidence="20 21">BLCC-M114</strain>
    </source>
</reference>